<name>X0VAY8_9ZZZZ</name>
<dbReference type="PANTHER" id="PTHR34448">
    <property type="entry name" value="AMINOPEPTIDASE"/>
    <property type="match status" value="1"/>
</dbReference>
<dbReference type="InterPro" id="IPR058739">
    <property type="entry name" value="NicX"/>
</dbReference>
<dbReference type="PANTHER" id="PTHR34448:SF1">
    <property type="entry name" value="BLL6088 PROTEIN"/>
    <property type="match status" value="1"/>
</dbReference>
<evidence type="ECO:0000256" key="1">
    <source>
        <dbReference type="ARBA" id="ARBA00022723"/>
    </source>
</evidence>
<dbReference type="Pfam" id="PF26233">
    <property type="entry name" value="NicX"/>
    <property type="match status" value="1"/>
</dbReference>
<dbReference type="AlphaFoldDB" id="X0VAY8"/>
<dbReference type="GO" id="GO:0046872">
    <property type="term" value="F:metal ion binding"/>
    <property type="evidence" value="ECO:0007669"/>
    <property type="project" value="UniProtKB-KW"/>
</dbReference>
<evidence type="ECO:0008006" key="3">
    <source>
        <dbReference type="Google" id="ProtNLM"/>
    </source>
</evidence>
<organism evidence="2">
    <name type="scientific">marine sediment metagenome</name>
    <dbReference type="NCBI Taxonomy" id="412755"/>
    <lineage>
        <taxon>unclassified sequences</taxon>
        <taxon>metagenomes</taxon>
        <taxon>ecological metagenomes</taxon>
    </lineage>
</organism>
<feature type="non-terminal residue" evidence="2">
    <location>
        <position position="1"/>
    </location>
</feature>
<sequence>IFHSTPGQVAMNENNKLRFIGFNGATISMMVRCIGRVDYPSLKRFLQGVGDLTNKAKHIRMTNPAGTDVEFDNIPGVNVSVEDGYADKPGIHWIAGQIGWLPNRKSINGVIVFDGSLVPPCGVLTEPIRLTMKEGEIVKIEGGVQAREFEQWLNKLNHPQMRKVAHATYGFLPGAKLSGNIAEDERIWGCTVWGFGSTTKEPAPSHTDGICLDTSIWLDGKQLTNEGKVIETELIEFAKKLGED</sequence>
<dbReference type="EMBL" id="BARS01037774">
    <property type="protein sequence ID" value="GAG15435.1"/>
    <property type="molecule type" value="Genomic_DNA"/>
</dbReference>
<proteinExistence type="predicted"/>
<gene>
    <name evidence="2" type="ORF">S01H1_57876</name>
</gene>
<dbReference type="SUPFAM" id="SSF144052">
    <property type="entry name" value="Thermophilic metalloprotease-like"/>
    <property type="match status" value="1"/>
</dbReference>
<dbReference type="InterPro" id="IPR052170">
    <property type="entry name" value="M29_Exopeptidase"/>
</dbReference>
<protein>
    <recommendedName>
        <fullName evidence="3">Aminopeptidase</fullName>
    </recommendedName>
</protein>
<keyword evidence="1" id="KW-0479">Metal-binding</keyword>
<comment type="caution">
    <text evidence="2">The sequence shown here is derived from an EMBL/GenBank/DDBJ whole genome shotgun (WGS) entry which is preliminary data.</text>
</comment>
<reference evidence="2" key="1">
    <citation type="journal article" date="2014" name="Front. Microbiol.">
        <title>High frequency of phylogenetically diverse reductive dehalogenase-homologous genes in deep subseafloor sedimentary metagenomes.</title>
        <authorList>
            <person name="Kawai M."/>
            <person name="Futagami T."/>
            <person name="Toyoda A."/>
            <person name="Takaki Y."/>
            <person name="Nishi S."/>
            <person name="Hori S."/>
            <person name="Arai W."/>
            <person name="Tsubouchi T."/>
            <person name="Morono Y."/>
            <person name="Uchiyama I."/>
            <person name="Ito T."/>
            <person name="Fujiyama A."/>
            <person name="Inagaki F."/>
            <person name="Takami H."/>
        </authorList>
    </citation>
    <scope>NUCLEOTIDE SEQUENCE</scope>
    <source>
        <strain evidence="2">Expedition CK06-06</strain>
    </source>
</reference>
<evidence type="ECO:0000313" key="2">
    <source>
        <dbReference type="EMBL" id="GAG15435.1"/>
    </source>
</evidence>
<accession>X0VAY8</accession>